<dbReference type="SUPFAM" id="SSF81383">
    <property type="entry name" value="F-box domain"/>
    <property type="match status" value="1"/>
</dbReference>
<evidence type="ECO:0000313" key="3">
    <source>
        <dbReference type="EMBL" id="CAA7018462.1"/>
    </source>
</evidence>
<protein>
    <recommendedName>
        <fullName evidence="5">F-box domain-containing protein</fullName>
    </recommendedName>
</protein>
<evidence type="ECO:0008006" key="5">
    <source>
        <dbReference type="Google" id="ProtNLM"/>
    </source>
</evidence>
<dbReference type="EMBL" id="CACVBM020000388">
    <property type="protein sequence ID" value="CAA7018462.1"/>
    <property type="molecule type" value="Genomic_DNA"/>
</dbReference>
<accession>A0A6D2HV40</accession>
<comment type="caution">
    <text evidence="3">The sequence shown here is derived from an EMBL/GenBank/DDBJ whole genome shotgun (WGS) entry which is preliminary data.</text>
</comment>
<dbReference type="Pfam" id="PF00646">
    <property type="entry name" value="F-box"/>
    <property type="match status" value="1"/>
</dbReference>
<evidence type="ECO:0000259" key="2">
    <source>
        <dbReference type="Pfam" id="PF08268"/>
    </source>
</evidence>
<dbReference type="InterPro" id="IPR036047">
    <property type="entry name" value="F-box-like_dom_sf"/>
</dbReference>
<feature type="domain" description="F-box" evidence="1">
    <location>
        <begin position="19"/>
        <end position="56"/>
    </location>
</feature>
<dbReference type="AlphaFoldDB" id="A0A6D2HV40"/>
<dbReference type="Pfam" id="PF08268">
    <property type="entry name" value="FBA_3"/>
    <property type="match status" value="1"/>
</dbReference>
<dbReference type="InterPro" id="IPR013187">
    <property type="entry name" value="F-box-assoc_dom_typ3"/>
</dbReference>
<dbReference type="InterPro" id="IPR001810">
    <property type="entry name" value="F-box_dom"/>
</dbReference>
<dbReference type="InterPro" id="IPR017451">
    <property type="entry name" value="F-box-assoc_interact_dom"/>
</dbReference>
<organism evidence="3 4">
    <name type="scientific">Microthlaspi erraticum</name>
    <dbReference type="NCBI Taxonomy" id="1685480"/>
    <lineage>
        <taxon>Eukaryota</taxon>
        <taxon>Viridiplantae</taxon>
        <taxon>Streptophyta</taxon>
        <taxon>Embryophyta</taxon>
        <taxon>Tracheophyta</taxon>
        <taxon>Spermatophyta</taxon>
        <taxon>Magnoliopsida</taxon>
        <taxon>eudicotyledons</taxon>
        <taxon>Gunneridae</taxon>
        <taxon>Pentapetalae</taxon>
        <taxon>rosids</taxon>
        <taxon>malvids</taxon>
        <taxon>Brassicales</taxon>
        <taxon>Brassicaceae</taxon>
        <taxon>Coluteocarpeae</taxon>
        <taxon>Microthlaspi</taxon>
    </lineage>
</organism>
<name>A0A6D2HV40_9BRAS</name>
<gene>
    <name evidence="3" type="ORF">MERR_LOCUS5697</name>
</gene>
<dbReference type="NCBIfam" id="TIGR01640">
    <property type="entry name" value="F_box_assoc_1"/>
    <property type="match status" value="1"/>
</dbReference>
<dbReference type="PANTHER" id="PTHR31111:SF65">
    <property type="entry name" value="F-BOX DOMAIN-CONTAINING PROTEIN"/>
    <property type="match status" value="1"/>
</dbReference>
<reference evidence="3" key="1">
    <citation type="submission" date="2020-01" db="EMBL/GenBank/DDBJ databases">
        <authorList>
            <person name="Mishra B."/>
        </authorList>
    </citation>
    <scope>NUCLEOTIDE SEQUENCE [LARGE SCALE GENOMIC DNA]</scope>
</reference>
<evidence type="ECO:0000313" key="4">
    <source>
        <dbReference type="Proteomes" id="UP000467841"/>
    </source>
</evidence>
<feature type="domain" description="F-box associated beta-propeller type 3" evidence="2">
    <location>
        <begin position="69"/>
        <end position="365"/>
    </location>
</feature>
<proteinExistence type="predicted"/>
<dbReference type="Proteomes" id="UP000467841">
    <property type="component" value="Unassembled WGS sequence"/>
</dbReference>
<keyword evidence="4" id="KW-1185">Reference proteome</keyword>
<dbReference type="PANTHER" id="PTHR31111">
    <property type="entry name" value="BNAA05G37150D PROTEIN-RELATED"/>
    <property type="match status" value="1"/>
</dbReference>
<evidence type="ECO:0000259" key="1">
    <source>
        <dbReference type="Pfam" id="PF00646"/>
    </source>
</evidence>
<dbReference type="OrthoDB" id="1076913at2759"/>
<sequence length="377" mass="43151">MEKPKQKKKKKKKVSYSYQIPSELLLDIVSRVPAKSIFRFRCLSKFWSSTLGLPYFTELFLTRSLARPRLLFTIEVGKELFFFSSPQPHNPVDNSTLVATRNRMNFKYLPSRVSPPLSGAVFLHREGINEPVICNPVTGESLTITLPRGKDNGTKTSFFGYDPINKQFKVLCIRSRYSGRPRTHRVLTLGNGKPVWRPTMKCEPHGAGYGEICINGVLYYRACSIASPRMLACFDFSSEKFSFVTLLKKMVRGTLINYKGNLGVLVRHGCEVVLWVLEEDAGKPKWSKRITILLSLHDEIGIHFNIVGMTGAGEIVFRPDHRPDPFFLVYYNIERNTFARVYIHIPGSEEFHHRSVFINTSLDYVENMKLLYQPLAS</sequence>